<dbReference type="Pfam" id="PF14273">
    <property type="entry name" value="DUF4360"/>
    <property type="match status" value="1"/>
</dbReference>
<reference evidence="2" key="1">
    <citation type="submission" date="2020-01" db="EMBL/GenBank/DDBJ databases">
        <authorList>
            <consortium name="DOE Joint Genome Institute"/>
            <person name="Haridas S."/>
            <person name="Albert R."/>
            <person name="Binder M."/>
            <person name="Bloem J."/>
            <person name="Labutti K."/>
            <person name="Salamov A."/>
            <person name="Andreopoulos B."/>
            <person name="Baker S.E."/>
            <person name="Barry K."/>
            <person name="Bills G."/>
            <person name="Bluhm B.H."/>
            <person name="Cannon C."/>
            <person name="Castanera R."/>
            <person name="Culley D.E."/>
            <person name="Daum C."/>
            <person name="Ezra D."/>
            <person name="Gonzalez J.B."/>
            <person name="Henrissat B."/>
            <person name="Kuo A."/>
            <person name="Liang C."/>
            <person name="Lipzen A."/>
            <person name="Lutzoni F."/>
            <person name="Magnuson J."/>
            <person name="Mondo S."/>
            <person name="Nolan M."/>
            <person name="Ohm R."/>
            <person name="Pangilinan J."/>
            <person name="Park H.-J."/>
            <person name="Ramirez L."/>
            <person name="Alfaro M."/>
            <person name="Sun H."/>
            <person name="Tritt A."/>
            <person name="Yoshinaga Y."/>
            <person name="Zwiers L.-H."/>
            <person name="Turgeon B.G."/>
            <person name="Goodwin S.B."/>
            <person name="Spatafora J.W."/>
            <person name="Crous P.W."/>
            <person name="Grigoriev I.V."/>
        </authorList>
    </citation>
    <scope>NUCLEOTIDE SEQUENCE</scope>
    <source>
        <strain evidence="2">P77</strain>
    </source>
</reference>
<evidence type="ECO:0000313" key="3">
    <source>
        <dbReference type="Proteomes" id="UP000800040"/>
    </source>
</evidence>
<feature type="chain" id="PRO_5025573266" description="Secreted protein" evidence="1">
    <location>
        <begin position="17"/>
        <end position="199"/>
    </location>
</feature>
<dbReference type="PANTHER" id="PTHR38847">
    <property type="match status" value="1"/>
</dbReference>
<gene>
    <name evidence="2" type="ORF">BDW02DRAFT_495365</name>
</gene>
<keyword evidence="3" id="KW-1185">Reference proteome</keyword>
<dbReference type="InterPro" id="IPR025649">
    <property type="entry name" value="DUF4360"/>
</dbReference>
<dbReference type="AlphaFoldDB" id="A0A6A5KIM6"/>
<protein>
    <recommendedName>
        <fullName evidence="4">Secreted protein</fullName>
    </recommendedName>
</protein>
<dbReference type="PANTHER" id="PTHR38847:SF1">
    <property type="entry name" value="PSEUDOURIDINE SYNTHASE RSUA_RLUA-LIKE DOMAIN-CONTAINING PROTEIN"/>
    <property type="match status" value="1"/>
</dbReference>
<keyword evidence="1" id="KW-0732">Signal</keyword>
<evidence type="ECO:0000313" key="2">
    <source>
        <dbReference type="EMBL" id="KAF1835729.1"/>
    </source>
</evidence>
<name>A0A6A5KIM6_9PLEO</name>
<dbReference type="OrthoDB" id="152248at2759"/>
<sequence length="199" mass="21389">MKYTFSTLALAALSVAAPASHRPSSFSIKNVISGGSGCPQGSIDIDWTDSSVLPIYFNKEFTARVGSSSPPESSRKFCQINLSLDVSPGFSFAIYHADYTGWADLDSGITGVVKSTYYFSGSQDQTSSALAINGPFHGRYYKQDSVPAAVWSPCGGNVLFNVHAEVALTPINTNGYGILRAQTEAGRFGSNLYVQWRKC</sequence>
<evidence type="ECO:0008006" key="4">
    <source>
        <dbReference type="Google" id="ProtNLM"/>
    </source>
</evidence>
<accession>A0A6A5KIM6</accession>
<dbReference type="EMBL" id="ML975283">
    <property type="protein sequence ID" value="KAF1835729.1"/>
    <property type="molecule type" value="Genomic_DNA"/>
</dbReference>
<evidence type="ECO:0000256" key="1">
    <source>
        <dbReference type="SAM" id="SignalP"/>
    </source>
</evidence>
<organism evidence="2 3">
    <name type="scientific">Decorospora gaudefroyi</name>
    <dbReference type="NCBI Taxonomy" id="184978"/>
    <lineage>
        <taxon>Eukaryota</taxon>
        <taxon>Fungi</taxon>
        <taxon>Dikarya</taxon>
        <taxon>Ascomycota</taxon>
        <taxon>Pezizomycotina</taxon>
        <taxon>Dothideomycetes</taxon>
        <taxon>Pleosporomycetidae</taxon>
        <taxon>Pleosporales</taxon>
        <taxon>Pleosporineae</taxon>
        <taxon>Pleosporaceae</taxon>
        <taxon>Decorospora</taxon>
    </lineage>
</organism>
<dbReference type="Proteomes" id="UP000800040">
    <property type="component" value="Unassembled WGS sequence"/>
</dbReference>
<proteinExistence type="predicted"/>
<feature type="signal peptide" evidence="1">
    <location>
        <begin position="1"/>
        <end position="16"/>
    </location>
</feature>